<dbReference type="EMBL" id="JAINUF010000005">
    <property type="protein sequence ID" value="KAJ8359980.1"/>
    <property type="molecule type" value="Genomic_DNA"/>
</dbReference>
<dbReference type="AlphaFoldDB" id="A0A9Q1FJ95"/>
<keyword evidence="3" id="KW-1185">Reference proteome</keyword>
<organism evidence="2 3">
    <name type="scientific">Synaphobranchus kaupii</name>
    <name type="common">Kaup's arrowtooth eel</name>
    <dbReference type="NCBI Taxonomy" id="118154"/>
    <lineage>
        <taxon>Eukaryota</taxon>
        <taxon>Metazoa</taxon>
        <taxon>Chordata</taxon>
        <taxon>Craniata</taxon>
        <taxon>Vertebrata</taxon>
        <taxon>Euteleostomi</taxon>
        <taxon>Actinopterygii</taxon>
        <taxon>Neopterygii</taxon>
        <taxon>Teleostei</taxon>
        <taxon>Anguilliformes</taxon>
        <taxon>Synaphobranchidae</taxon>
        <taxon>Synaphobranchus</taxon>
    </lineage>
</organism>
<comment type="caution">
    <text evidence="2">The sequence shown here is derived from an EMBL/GenBank/DDBJ whole genome shotgun (WGS) entry which is preliminary data.</text>
</comment>
<gene>
    <name evidence="2" type="ORF">SKAU_G00165050</name>
</gene>
<accession>A0A9Q1FJ95</accession>
<proteinExistence type="predicted"/>
<feature type="compositionally biased region" description="Low complexity" evidence="1">
    <location>
        <begin position="75"/>
        <end position="89"/>
    </location>
</feature>
<dbReference type="Proteomes" id="UP001152622">
    <property type="component" value="Chromosome 5"/>
</dbReference>
<evidence type="ECO:0000256" key="1">
    <source>
        <dbReference type="SAM" id="MobiDB-lite"/>
    </source>
</evidence>
<sequence length="179" mass="19094">MLHLPPSEYRWLSPAVTRSSPGGECGALPNAIGSSGPSSSMDNSGSAQMARGPAAEHPEAHKPRLNSEPPSPDTGGSAPAAFGPAAGLPDRPEADGVLSQRFCFTASSAGDPSAQRDGRGTRPAKSWRRVCQIIYQRADAAVSLRRPQRPLPSHPSKRRNLFLRDMPPCNSRLRAPRVR</sequence>
<evidence type="ECO:0000313" key="2">
    <source>
        <dbReference type="EMBL" id="KAJ8359980.1"/>
    </source>
</evidence>
<protein>
    <submittedName>
        <fullName evidence="2">Uncharacterized protein</fullName>
    </submittedName>
</protein>
<name>A0A9Q1FJ95_SYNKA</name>
<feature type="region of interest" description="Disordered" evidence="1">
    <location>
        <begin position="13"/>
        <end position="126"/>
    </location>
</feature>
<evidence type="ECO:0000313" key="3">
    <source>
        <dbReference type="Proteomes" id="UP001152622"/>
    </source>
</evidence>
<feature type="region of interest" description="Disordered" evidence="1">
    <location>
        <begin position="145"/>
        <end position="179"/>
    </location>
</feature>
<feature type="compositionally biased region" description="Low complexity" evidence="1">
    <location>
        <begin position="33"/>
        <end position="46"/>
    </location>
</feature>
<reference evidence="2" key="1">
    <citation type="journal article" date="2023" name="Science">
        <title>Genome structures resolve the early diversification of teleost fishes.</title>
        <authorList>
            <person name="Parey E."/>
            <person name="Louis A."/>
            <person name="Montfort J."/>
            <person name="Bouchez O."/>
            <person name="Roques C."/>
            <person name="Iampietro C."/>
            <person name="Lluch J."/>
            <person name="Castinel A."/>
            <person name="Donnadieu C."/>
            <person name="Desvignes T."/>
            <person name="Floi Bucao C."/>
            <person name="Jouanno E."/>
            <person name="Wen M."/>
            <person name="Mejri S."/>
            <person name="Dirks R."/>
            <person name="Jansen H."/>
            <person name="Henkel C."/>
            <person name="Chen W.J."/>
            <person name="Zahm M."/>
            <person name="Cabau C."/>
            <person name="Klopp C."/>
            <person name="Thompson A.W."/>
            <person name="Robinson-Rechavi M."/>
            <person name="Braasch I."/>
            <person name="Lecointre G."/>
            <person name="Bobe J."/>
            <person name="Postlethwait J.H."/>
            <person name="Berthelot C."/>
            <person name="Roest Crollius H."/>
            <person name="Guiguen Y."/>
        </authorList>
    </citation>
    <scope>NUCLEOTIDE SEQUENCE</scope>
    <source>
        <strain evidence="2">WJC10195</strain>
    </source>
</reference>